<keyword evidence="1" id="KW-0472">Membrane</keyword>
<feature type="chain" id="PRO_5004670983" description="Transmembrane protein" evidence="2">
    <location>
        <begin position="26"/>
        <end position="352"/>
    </location>
</feature>
<keyword evidence="1" id="KW-0812">Transmembrane</keyword>
<gene>
    <name evidence="3" type="ORF">EMH_0000590</name>
</gene>
<evidence type="ECO:0008006" key="5">
    <source>
        <dbReference type="Google" id="ProtNLM"/>
    </source>
</evidence>
<evidence type="ECO:0000256" key="1">
    <source>
        <dbReference type="SAM" id="Phobius"/>
    </source>
</evidence>
<feature type="transmembrane region" description="Helical" evidence="1">
    <location>
        <begin position="87"/>
        <end position="107"/>
    </location>
</feature>
<evidence type="ECO:0000313" key="4">
    <source>
        <dbReference type="Proteomes" id="UP000030744"/>
    </source>
</evidence>
<protein>
    <recommendedName>
        <fullName evidence="5">Transmembrane protein</fullName>
    </recommendedName>
</protein>
<proteinExistence type="predicted"/>
<dbReference type="GeneID" id="25375159"/>
<dbReference type="AlphaFoldDB" id="U6JXH5"/>
<keyword evidence="2" id="KW-0732">Signal</keyword>
<organism evidence="3 4">
    <name type="scientific">Eimeria mitis</name>
    <dbReference type="NCBI Taxonomy" id="44415"/>
    <lineage>
        <taxon>Eukaryota</taxon>
        <taxon>Sar</taxon>
        <taxon>Alveolata</taxon>
        <taxon>Apicomplexa</taxon>
        <taxon>Conoidasida</taxon>
        <taxon>Coccidia</taxon>
        <taxon>Eucoccidiorida</taxon>
        <taxon>Eimeriorina</taxon>
        <taxon>Eimeriidae</taxon>
        <taxon>Eimeria</taxon>
    </lineage>
</organism>
<dbReference type="RefSeq" id="XP_013350797.1">
    <property type="nucleotide sequence ID" value="XM_013495343.1"/>
</dbReference>
<dbReference type="VEuPathDB" id="ToxoDB:EMH_0000590"/>
<keyword evidence="4" id="KW-1185">Reference proteome</keyword>
<dbReference type="Proteomes" id="UP000030744">
    <property type="component" value="Unassembled WGS sequence"/>
</dbReference>
<reference evidence="3" key="2">
    <citation type="submission" date="2013-10" db="EMBL/GenBank/DDBJ databases">
        <authorList>
            <person name="Aslett M."/>
        </authorList>
    </citation>
    <scope>NUCLEOTIDE SEQUENCE [LARGE SCALE GENOMIC DNA]</scope>
    <source>
        <strain evidence="3">Houghton</strain>
    </source>
</reference>
<dbReference type="EMBL" id="HG681084">
    <property type="protein sequence ID" value="CDJ28223.1"/>
    <property type="molecule type" value="Genomic_DNA"/>
</dbReference>
<reference evidence="3" key="1">
    <citation type="submission" date="2013-10" db="EMBL/GenBank/DDBJ databases">
        <title>Genomic analysis of the causative agents of coccidiosis in chickens.</title>
        <authorList>
            <person name="Reid A.J."/>
            <person name="Blake D."/>
            <person name="Billington K."/>
            <person name="Browne H."/>
            <person name="Dunn M."/>
            <person name="Hung S."/>
            <person name="Kawahara F."/>
            <person name="Miranda-Saavedra D."/>
            <person name="Mourier T."/>
            <person name="Nagra H."/>
            <person name="Otto T.D."/>
            <person name="Rawlings N."/>
            <person name="Sanchez A."/>
            <person name="Sanders M."/>
            <person name="Subramaniam C."/>
            <person name="Tay Y."/>
            <person name="Dear P."/>
            <person name="Doerig C."/>
            <person name="Gruber A."/>
            <person name="Parkinson J."/>
            <person name="Shirley M."/>
            <person name="Wan K.L."/>
            <person name="Berriman M."/>
            <person name="Tomley F."/>
            <person name="Pain A."/>
        </authorList>
    </citation>
    <scope>NUCLEOTIDE SEQUENCE [LARGE SCALE GENOMIC DNA]</scope>
    <source>
        <strain evidence="3">Houghton</strain>
    </source>
</reference>
<sequence length="352" mass="38881">MFGRPSFPWCMPLFAAATAALGAEARTPETTNAPSSYAAAVSAVMLHDETLRPDLFPPLNVVVGQPLGGLESSVFIEGQKQRQISQLLAVSAGLVAVVCLAVAFFVLQCARKALFPRLFGPLGRRALSDSEWEDKWLEECPEYDSEGQEDEGDEEGTWDEIPAAETGESVALQTLEALRDLMTLGMRTMPHLTFPDRGTLLVLLLTISTQELVLCGVYATPAVEAERQKTVDFIRENGLKELQQLHTTREKCNAKGRAKKMLRLLERFGTSRSVPNLSELAVEASICAYRIAQCYKALEQLQPWVEMDLPIPEKVVEQALAVFSYTRKTAKSRLKLDPAANAWVVDIQGQRL</sequence>
<feature type="signal peptide" evidence="2">
    <location>
        <begin position="1"/>
        <end position="25"/>
    </location>
</feature>
<dbReference type="OrthoDB" id="348471at2759"/>
<name>U6JXH5_9EIME</name>
<evidence type="ECO:0000313" key="3">
    <source>
        <dbReference type="EMBL" id="CDJ28223.1"/>
    </source>
</evidence>
<accession>U6JXH5</accession>
<evidence type="ECO:0000256" key="2">
    <source>
        <dbReference type="SAM" id="SignalP"/>
    </source>
</evidence>
<keyword evidence="1" id="KW-1133">Transmembrane helix</keyword>